<dbReference type="EMBL" id="LFYR01001163">
    <property type="protein sequence ID" value="KMZ64316.1"/>
    <property type="molecule type" value="Genomic_DNA"/>
</dbReference>
<feature type="region of interest" description="Disordered" evidence="1">
    <location>
        <begin position="119"/>
        <end position="162"/>
    </location>
</feature>
<feature type="compositionally biased region" description="Acidic residues" evidence="1">
    <location>
        <begin position="44"/>
        <end position="53"/>
    </location>
</feature>
<keyword evidence="4" id="KW-1185">Reference proteome</keyword>
<dbReference type="Pfam" id="PF07802">
    <property type="entry name" value="GCK"/>
    <property type="match status" value="1"/>
</dbReference>
<dbReference type="InterPro" id="IPR012891">
    <property type="entry name" value="GCK_dom"/>
</dbReference>
<sequence length="162" mass="18584">MKQSTPDEVETSKSSDETMDLESKKDITNHSNEENKQETVKEEKEEDDDEEEAECPFCLFMKGGGCKENFIAWENCVEEGEKNNEDIVEKCFEVTTLLKKCMEANPEYYEPILKAEKAMEEEVSQTLEQESQSETTTTATTSTKSEDNDDMVQKTFTQDKQV</sequence>
<dbReference type="Gene3D" id="1.10.287.2900">
    <property type="match status" value="1"/>
</dbReference>
<feature type="region of interest" description="Disordered" evidence="1">
    <location>
        <begin position="1"/>
        <end position="53"/>
    </location>
</feature>
<evidence type="ECO:0000313" key="3">
    <source>
        <dbReference type="EMBL" id="KMZ64316.1"/>
    </source>
</evidence>
<feature type="compositionally biased region" description="Basic and acidic residues" evidence="1">
    <location>
        <begin position="10"/>
        <end position="43"/>
    </location>
</feature>
<evidence type="ECO:0000256" key="1">
    <source>
        <dbReference type="SAM" id="MobiDB-lite"/>
    </source>
</evidence>
<accession>A0A0K9P5L7</accession>
<dbReference type="PANTHER" id="PTHR34357:SF2">
    <property type="entry name" value="F26F24.3-RELATED"/>
    <property type="match status" value="1"/>
</dbReference>
<comment type="caution">
    <text evidence="3">The sequence shown here is derived from an EMBL/GenBank/DDBJ whole genome shotgun (WGS) entry which is preliminary data.</text>
</comment>
<dbReference type="OMA" id="GGCKENF"/>
<evidence type="ECO:0000259" key="2">
    <source>
        <dbReference type="SMART" id="SM01227"/>
    </source>
</evidence>
<reference evidence="4" key="1">
    <citation type="journal article" date="2016" name="Nature">
        <title>The genome of the seagrass Zostera marina reveals angiosperm adaptation to the sea.</title>
        <authorList>
            <person name="Olsen J.L."/>
            <person name="Rouze P."/>
            <person name="Verhelst B."/>
            <person name="Lin Y.-C."/>
            <person name="Bayer T."/>
            <person name="Collen J."/>
            <person name="Dattolo E."/>
            <person name="De Paoli E."/>
            <person name="Dittami S."/>
            <person name="Maumus F."/>
            <person name="Michel G."/>
            <person name="Kersting A."/>
            <person name="Lauritano C."/>
            <person name="Lohaus R."/>
            <person name="Toepel M."/>
            <person name="Tonon T."/>
            <person name="Vanneste K."/>
            <person name="Amirebrahimi M."/>
            <person name="Brakel J."/>
            <person name="Bostroem C."/>
            <person name="Chovatia M."/>
            <person name="Grimwood J."/>
            <person name="Jenkins J.W."/>
            <person name="Jueterbock A."/>
            <person name="Mraz A."/>
            <person name="Stam W.T."/>
            <person name="Tice H."/>
            <person name="Bornberg-Bauer E."/>
            <person name="Green P.J."/>
            <person name="Pearson G.A."/>
            <person name="Procaccini G."/>
            <person name="Duarte C.M."/>
            <person name="Schmutz J."/>
            <person name="Reusch T.B.H."/>
            <person name="Van de Peer Y."/>
        </authorList>
    </citation>
    <scope>NUCLEOTIDE SEQUENCE [LARGE SCALE GENOMIC DNA]</scope>
    <source>
        <strain evidence="4">cv. Finnish</strain>
    </source>
</reference>
<feature type="domain" description="GCK" evidence="2">
    <location>
        <begin position="53"/>
        <end position="127"/>
    </location>
</feature>
<dbReference type="SMART" id="SM01227">
    <property type="entry name" value="GCK"/>
    <property type="match status" value="1"/>
</dbReference>
<dbReference type="PANTHER" id="PTHR34357">
    <property type="entry name" value="F7A19.14 PROTEIN-RELATED"/>
    <property type="match status" value="1"/>
</dbReference>
<evidence type="ECO:0000313" key="4">
    <source>
        <dbReference type="Proteomes" id="UP000036987"/>
    </source>
</evidence>
<proteinExistence type="predicted"/>
<dbReference type="Proteomes" id="UP000036987">
    <property type="component" value="Unassembled WGS sequence"/>
</dbReference>
<feature type="compositionally biased region" description="Low complexity" evidence="1">
    <location>
        <begin position="124"/>
        <end position="143"/>
    </location>
</feature>
<protein>
    <recommendedName>
        <fullName evidence="2">GCK domain-containing protein</fullName>
    </recommendedName>
</protein>
<dbReference type="OrthoDB" id="2148418at2759"/>
<gene>
    <name evidence="3" type="ORF">ZOSMA_375G00040</name>
</gene>
<dbReference type="STRING" id="29655.A0A0K9P5L7"/>
<name>A0A0K9P5L7_ZOSMR</name>
<dbReference type="AlphaFoldDB" id="A0A0K9P5L7"/>
<organism evidence="3 4">
    <name type="scientific">Zostera marina</name>
    <name type="common">Eelgrass</name>
    <dbReference type="NCBI Taxonomy" id="29655"/>
    <lineage>
        <taxon>Eukaryota</taxon>
        <taxon>Viridiplantae</taxon>
        <taxon>Streptophyta</taxon>
        <taxon>Embryophyta</taxon>
        <taxon>Tracheophyta</taxon>
        <taxon>Spermatophyta</taxon>
        <taxon>Magnoliopsida</taxon>
        <taxon>Liliopsida</taxon>
        <taxon>Zosteraceae</taxon>
        <taxon>Zostera</taxon>
    </lineage>
</organism>